<dbReference type="Gene3D" id="3.10.110.10">
    <property type="entry name" value="Ubiquitin Conjugating Enzyme"/>
    <property type="match status" value="1"/>
</dbReference>
<dbReference type="CDD" id="cd23807">
    <property type="entry name" value="UEV_UBE2V"/>
    <property type="match status" value="1"/>
</dbReference>
<feature type="compositionally biased region" description="Polar residues" evidence="2">
    <location>
        <begin position="144"/>
        <end position="153"/>
    </location>
</feature>
<name>A0AAV9IU26_CYACA</name>
<dbReference type="InterPro" id="IPR000608">
    <property type="entry name" value="UBC"/>
</dbReference>
<dbReference type="Proteomes" id="UP001301350">
    <property type="component" value="Unassembled WGS sequence"/>
</dbReference>
<feature type="region of interest" description="Disordered" evidence="2">
    <location>
        <begin position="128"/>
        <end position="153"/>
    </location>
</feature>
<evidence type="ECO:0000256" key="1">
    <source>
        <dbReference type="ARBA" id="ARBA00022786"/>
    </source>
</evidence>
<dbReference type="SMART" id="SM00212">
    <property type="entry name" value="UBCc"/>
    <property type="match status" value="1"/>
</dbReference>
<dbReference type="SUPFAM" id="SSF54495">
    <property type="entry name" value="UBC-like"/>
    <property type="match status" value="1"/>
</dbReference>
<protein>
    <recommendedName>
        <fullName evidence="3">UBC core domain-containing protein</fullName>
    </recommendedName>
</protein>
<keyword evidence="1" id="KW-0833">Ubl conjugation pathway</keyword>
<reference evidence="4 5" key="1">
    <citation type="submission" date="2022-07" db="EMBL/GenBank/DDBJ databases">
        <title>Genome-wide signatures of adaptation to extreme environments.</title>
        <authorList>
            <person name="Cho C.H."/>
            <person name="Yoon H.S."/>
        </authorList>
    </citation>
    <scope>NUCLEOTIDE SEQUENCE [LARGE SCALE GENOMIC DNA]</scope>
    <source>
        <strain evidence="4 5">DBV 063 E5</strain>
    </source>
</reference>
<dbReference type="FunFam" id="3.10.110.10:FF:000026">
    <property type="entry name" value="Ubiquitin-conjugating enzyme E2 variant"/>
    <property type="match status" value="1"/>
</dbReference>
<proteinExistence type="predicted"/>
<evidence type="ECO:0000256" key="2">
    <source>
        <dbReference type="SAM" id="MobiDB-lite"/>
    </source>
</evidence>
<evidence type="ECO:0000313" key="4">
    <source>
        <dbReference type="EMBL" id="KAK4535583.1"/>
    </source>
</evidence>
<accession>A0AAV9IU26</accession>
<keyword evidence="5" id="KW-1185">Reference proteome</keyword>
<evidence type="ECO:0000259" key="3">
    <source>
        <dbReference type="PROSITE" id="PS50127"/>
    </source>
</evidence>
<dbReference type="PANTHER" id="PTHR24068">
    <property type="entry name" value="UBIQUITIN-CONJUGATING ENZYME E2"/>
    <property type="match status" value="1"/>
</dbReference>
<dbReference type="AlphaFoldDB" id="A0AAV9IU26"/>
<dbReference type="EMBL" id="JANCYW010000005">
    <property type="protein sequence ID" value="KAK4535583.1"/>
    <property type="molecule type" value="Genomic_DNA"/>
</dbReference>
<dbReference type="PROSITE" id="PS50127">
    <property type="entry name" value="UBC_2"/>
    <property type="match status" value="1"/>
</dbReference>
<organism evidence="4 5">
    <name type="scientific">Cyanidium caldarium</name>
    <name type="common">Red alga</name>
    <dbReference type="NCBI Taxonomy" id="2771"/>
    <lineage>
        <taxon>Eukaryota</taxon>
        <taxon>Rhodophyta</taxon>
        <taxon>Bangiophyceae</taxon>
        <taxon>Cyanidiales</taxon>
        <taxon>Cyanidiaceae</taxon>
        <taxon>Cyanidium</taxon>
    </lineage>
</organism>
<sequence length="153" mass="17296">MFGADLDVKVPRNFRLLDELEKGERGLGDGCVSYGLMDDDTTLTYWTGTILGPLNSAFENRIYNLRIRCGSNYPESPPVVYFRTRIHLHCVDSHTGAVDPSRCAVLRGWTRQCTLETLLIELRREMTHPQNRRLQQPPEGSEFSAPSNAPSGR</sequence>
<evidence type="ECO:0000313" key="5">
    <source>
        <dbReference type="Proteomes" id="UP001301350"/>
    </source>
</evidence>
<dbReference type="InterPro" id="IPR016135">
    <property type="entry name" value="UBQ-conjugating_enzyme/RWD"/>
</dbReference>
<feature type="domain" description="UBC core" evidence="3">
    <location>
        <begin position="11"/>
        <end position="153"/>
    </location>
</feature>
<dbReference type="Pfam" id="PF00179">
    <property type="entry name" value="UQ_con"/>
    <property type="match status" value="1"/>
</dbReference>
<gene>
    <name evidence="4" type="ORF">CDCA_CDCA05G1608</name>
</gene>
<comment type="caution">
    <text evidence="4">The sequence shown here is derived from an EMBL/GenBank/DDBJ whole genome shotgun (WGS) entry which is preliminary data.</text>
</comment>